<dbReference type="PROSITE" id="PS51257">
    <property type="entry name" value="PROKAR_LIPOPROTEIN"/>
    <property type="match status" value="1"/>
</dbReference>
<dbReference type="Pfam" id="PF26353">
    <property type="entry name" value="YhfM"/>
    <property type="match status" value="1"/>
</dbReference>
<evidence type="ECO:0000259" key="1">
    <source>
        <dbReference type="Pfam" id="PF26353"/>
    </source>
</evidence>
<keyword evidence="3" id="KW-1185">Reference proteome</keyword>
<accession>A0ABW4MTA0</accession>
<gene>
    <name evidence="2" type="ORF">ACFSFW_19375</name>
</gene>
<evidence type="ECO:0000313" key="3">
    <source>
        <dbReference type="Proteomes" id="UP001597227"/>
    </source>
</evidence>
<sequence>MRKIILIALSLVLLTLVLLGCKSKENITNEQTVNHSKKLSIDSNFTSITISKSISFDDDESLSVFQNVFSSAVKEEGIVNMADPEYYLEVIYDKENRISLYLWIGDEGQRSTLMKTEDTHTIYTVSEEMTVKLIELVESHFN</sequence>
<proteinExistence type="predicted"/>
<dbReference type="Proteomes" id="UP001597227">
    <property type="component" value="Unassembled WGS sequence"/>
</dbReference>
<reference evidence="3" key="1">
    <citation type="journal article" date="2019" name="Int. J. Syst. Evol. Microbiol.">
        <title>The Global Catalogue of Microorganisms (GCM) 10K type strain sequencing project: providing services to taxonomists for standard genome sequencing and annotation.</title>
        <authorList>
            <consortium name="The Broad Institute Genomics Platform"/>
            <consortium name="The Broad Institute Genome Sequencing Center for Infectious Disease"/>
            <person name="Wu L."/>
            <person name="Ma J."/>
        </authorList>
    </citation>
    <scope>NUCLEOTIDE SEQUENCE [LARGE SCALE GENOMIC DNA]</scope>
    <source>
        <strain evidence="3">CCUG 15531</strain>
    </source>
</reference>
<feature type="domain" description="YhfM-like" evidence="1">
    <location>
        <begin position="51"/>
        <end position="139"/>
    </location>
</feature>
<comment type="caution">
    <text evidence="2">The sequence shown here is derived from an EMBL/GenBank/DDBJ whole genome shotgun (WGS) entry which is preliminary data.</text>
</comment>
<name>A0ABW4MTA0_9BACI</name>
<dbReference type="RefSeq" id="WP_388040637.1">
    <property type="nucleotide sequence ID" value="NZ_JBHUEK010000028.1"/>
</dbReference>
<dbReference type="InterPro" id="IPR058780">
    <property type="entry name" value="YhfM-like_dom"/>
</dbReference>
<evidence type="ECO:0000313" key="2">
    <source>
        <dbReference type="EMBL" id="MFD1780818.1"/>
    </source>
</evidence>
<dbReference type="EMBL" id="JBHUEK010000028">
    <property type="protein sequence ID" value="MFD1780818.1"/>
    <property type="molecule type" value="Genomic_DNA"/>
</dbReference>
<organism evidence="2 3">
    <name type="scientific">Fredinandcohnia salidurans</name>
    <dbReference type="NCBI Taxonomy" id="2595041"/>
    <lineage>
        <taxon>Bacteria</taxon>
        <taxon>Bacillati</taxon>
        <taxon>Bacillota</taxon>
        <taxon>Bacilli</taxon>
        <taxon>Bacillales</taxon>
        <taxon>Bacillaceae</taxon>
        <taxon>Fredinandcohnia</taxon>
    </lineage>
</organism>
<protein>
    <recommendedName>
        <fullName evidence="1">YhfM-like domain-containing protein</fullName>
    </recommendedName>
</protein>